<dbReference type="Proteomes" id="UP001057702">
    <property type="component" value="Unassembled WGS sequence"/>
</dbReference>
<evidence type="ECO:0000256" key="1">
    <source>
        <dbReference type="SAM" id="MobiDB-lite"/>
    </source>
</evidence>
<evidence type="ECO:0000313" key="3">
    <source>
        <dbReference type="EMBL" id="MCQ4081798.1"/>
    </source>
</evidence>
<evidence type="ECO:0000256" key="2">
    <source>
        <dbReference type="SAM" id="Phobius"/>
    </source>
</evidence>
<feature type="compositionally biased region" description="Acidic residues" evidence="1">
    <location>
        <begin position="744"/>
        <end position="756"/>
    </location>
</feature>
<name>A0ABT1PVV4_9ACTN</name>
<dbReference type="Pfam" id="PF19516">
    <property type="entry name" value="DUF6049"/>
    <property type="match status" value="1"/>
</dbReference>
<dbReference type="InterPro" id="IPR013783">
    <property type="entry name" value="Ig-like_fold"/>
</dbReference>
<proteinExistence type="predicted"/>
<dbReference type="Gene3D" id="2.60.40.10">
    <property type="entry name" value="Immunoglobulins"/>
    <property type="match status" value="1"/>
</dbReference>
<dbReference type="InterPro" id="IPR046112">
    <property type="entry name" value="DUF6049"/>
</dbReference>
<gene>
    <name evidence="3" type="ORF">NGB36_14565</name>
</gene>
<keyword evidence="4" id="KW-1185">Reference proteome</keyword>
<organism evidence="3 4">
    <name type="scientific">Streptomyces humicola</name>
    <dbReference type="NCBI Taxonomy" id="2953240"/>
    <lineage>
        <taxon>Bacteria</taxon>
        <taxon>Bacillati</taxon>
        <taxon>Actinomycetota</taxon>
        <taxon>Actinomycetes</taxon>
        <taxon>Kitasatosporales</taxon>
        <taxon>Streptomycetaceae</taxon>
        <taxon>Streptomyces</taxon>
    </lineage>
</organism>
<feature type="region of interest" description="Disordered" evidence="1">
    <location>
        <begin position="114"/>
        <end position="139"/>
    </location>
</feature>
<feature type="region of interest" description="Disordered" evidence="1">
    <location>
        <begin position="738"/>
        <end position="788"/>
    </location>
</feature>
<dbReference type="EMBL" id="JANFNG010000009">
    <property type="protein sequence ID" value="MCQ4081798.1"/>
    <property type="molecule type" value="Genomic_DNA"/>
</dbReference>
<feature type="compositionally biased region" description="Polar residues" evidence="1">
    <location>
        <begin position="522"/>
        <end position="533"/>
    </location>
</feature>
<keyword evidence="2" id="KW-1133">Transmembrane helix</keyword>
<protein>
    <submittedName>
        <fullName evidence="3">DUF6049 family protein</fullName>
    </submittedName>
</protein>
<dbReference type="RefSeq" id="WP_255920690.1">
    <property type="nucleotide sequence ID" value="NZ_JANFNG010000009.1"/>
</dbReference>
<feature type="compositionally biased region" description="Polar residues" evidence="1">
    <location>
        <begin position="115"/>
        <end position="138"/>
    </location>
</feature>
<feature type="transmembrane region" description="Helical" evidence="2">
    <location>
        <begin position="707"/>
        <end position="730"/>
    </location>
</feature>
<evidence type="ECO:0000313" key="4">
    <source>
        <dbReference type="Proteomes" id="UP001057702"/>
    </source>
</evidence>
<feature type="region of interest" description="Disordered" evidence="1">
    <location>
        <begin position="498"/>
        <end position="533"/>
    </location>
</feature>
<reference evidence="3" key="1">
    <citation type="submission" date="2022-06" db="EMBL/GenBank/DDBJ databases">
        <title>Draft genome sequence of Streptomyces sp. RB6PN25 isolated from peat swamp forest in Thailand.</title>
        <authorList>
            <person name="Duangmal K."/>
            <person name="Klaysubun C."/>
        </authorList>
    </citation>
    <scope>NUCLEOTIDE SEQUENCE</scope>
    <source>
        <strain evidence="3">RB6PN25</strain>
    </source>
</reference>
<feature type="compositionally biased region" description="Basic and acidic residues" evidence="1">
    <location>
        <begin position="1"/>
        <end position="12"/>
    </location>
</feature>
<sequence length="788" mass="82612">MAADCDEGRTDEGVGDAAEHSGTTPARSWLRRTATALAGTALLAALVQLPTAPAGYADAQEAASGPGAASLNVDSLTPQVPTQHDTVKVTGTVTNHGDESITDAHVGVEVAPNGPFTSRSAISDTQANGNYSETSDGTEISGHTVRIPYIPPGISRSFTLDVPVSALGLGSDGVYQLGVSASGRTRSAPFDQVLGITRTFLPWYPRPDGQKTRTTFLWPLIDRPHLETRTSGDGSQTPLLRDDDLAAELAPGGRLQQMVALGKNLPVTWVIDPDLLATVDEMTKPYMVDGPGGDTTHTTPGTGTAYAKQWLNELQQAVQGGEVVALPFGDPDIASIAHHGAGVSGTIAHLKDATDLATTTVQTVLGVTPRTDFAWPADGQIDPSIVGVATSAGADNIIARSDSLRETGALSYTPTAARPIGGGTTAVVADAVLSKAFMGDMTTANASTLAAQTFLAQSLMITEQAPQQQRSIVIAPQRMPTTSQAQAMAAAISAQNGGGWSQPASLEEAAKATPDPAANRTVPGSGSYPSSLRRQEMSTAAFQQIQSVQDSLNSFLVILTRKDRVTIPFTTGVLRSMSTQWRGNDAGAAAFRDDVAAYLSDLTQAVRIINKESITLSGRGATIPVTVENDLVQPVTGLQLRLTSSQPNRLEVSGPQTIDIDGEHNRSLKFSTQANANGKAWVTAQLYTQDGTPYGHPMVFQVNVTSITATVMLVIGGGLLLLVLAGVRMYRQRKRVAERRAAEGAEEAEEPAEAEEHEGRVPKQSGDPLADTSPESADPPVAGEKVER</sequence>
<keyword evidence="2" id="KW-0472">Membrane</keyword>
<feature type="region of interest" description="Disordered" evidence="1">
    <location>
        <begin position="1"/>
        <end position="27"/>
    </location>
</feature>
<comment type="caution">
    <text evidence="3">The sequence shown here is derived from an EMBL/GenBank/DDBJ whole genome shotgun (WGS) entry which is preliminary data.</text>
</comment>
<accession>A0ABT1PVV4</accession>
<keyword evidence="2" id="KW-0812">Transmembrane</keyword>